<comment type="similarity">
    <text evidence="1">Belongs to the GSP E family.</text>
</comment>
<evidence type="ECO:0000256" key="1">
    <source>
        <dbReference type="ARBA" id="ARBA00006611"/>
    </source>
</evidence>
<dbReference type="GO" id="GO:0016887">
    <property type="term" value="F:ATP hydrolysis activity"/>
    <property type="evidence" value="ECO:0007669"/>
    <property type="project" value="TreeGrafter"/>
</dbReference>
<evidence type="ECO:0000313" key="6">
    <source>
        <dbReference type="Proteomes" id="UP000320672"/>
    </source>
</evidence>
<dbReference type="PANTHER" id="PTHR30258">
    <property type="entry name" value="TYPE II SECRETION SYSTEM PROTEIN GSPE-RELATED"/>
    <property type="match status" value="1"/>
</dbReference>
<dbReference type="InterPro" id="IPR003593">
    <property type="entry name" value="AAA+_ATPase"/>
</dbReference>
<dbReference type="Gene3D" id="3.40.50.300">
    <property type="entry name" value="P-loop containing nucleotide triphosphate hydrolases"/>
    <property type="match status" value="1"/>
</dbReference>
<dbReference type="Pfam" id="PF00437">
    <property type="entry name" value="T2SSE"/>
    <property type="match status" value="1"/>
</dbReference>
<dbReference type="Proteomes" id="UP000320672">
    <property type="component" value="Chromosome"/>
</dbReference>
<dbReference type="CDD" id="cd01129">
    <property type="entry name" value="PulE-GspE-like"/>
    <property type="match status" value="1"/>
</dbReference>
<accession>A0A517MKW4</accession>
<dbReference type="GO" id="GO:0005886">
    <property type="term" value="C:plasma membrane"/>
    <property type="evidence" value="ECO:0007669"/>
    <property type="project" value="TreeGrafter"/>
</dbReference>
<evidence type="ECO:0000256" key="2">
    <source>
        <dbReference type="ARBA" id="ARBA00022741"/>
    </source>
</evidence>
<proteinExistence type="inferred from homology"/>
<reference evidence="5 6" key="1">
    <citation type="submission" date="2019-02" db="EMBL/GenBank/DDBJ databases">
        <title>Deep-cultivation of Planctomycetes and their phenomic and genomic characterization uncovers novel biology.</title>
        <authorList>
            <person name="Wiegand S."/>
            <person name="Jogler M."/>
            <person name="Boedeker C."/>
            <person name="Pinto D."/>
            <person name="Vollmers J."/>
            <person name="Rivas-Marin E."/>
            <person name="Kohn T."/>
            <person name="Peeters S.H."/>
            <person name="Heuer A."/>
            <person name="Rast P."/>
            <person name="Oberbeckmann S."/>
            <person name="Bunk B."/>
            <person name="Jeske O."/>
            <person name="Meyerdierks A."/>
            <person name="Storesund J.E."/>
            <person name="Kallscheuer N."/>
            <person name="Luecker S."/>
            <person name="Lage O.M."/>
            <person name="Pohl T."/>
            <person name="Merkel B.J."/>
            <person name="Hornburger P."/>
            <person name="Mueller R.-W."/>
            <person name="Bruemmer F."/>
            <person name="Labrenz M."/>
            <person name="Spormann A.M."/>
            <person name="Op den Camp H."/>
            <person name="Overmann J."/>
            <person name="Amann R."/>
            <person name="Jetten M.S.M."/>
            <person name="Mascher T."/>
            <person name="Medema M.H."/>
            <person name="Devos D.P."/>
            <person name="Kaster A.-K."/>
            <person name="Ovreas L."/>
            <person name="Rohde M."/>
            <person name="Galperin M.Y."/>
            <person name="Jogler C."/>
        </authorList>
    </citation>
    <scope>NUCLEOTIDE SEQUENCE [LARGE SCALE GENOMIC DNA]</scope>
    <source>
        <strain evidence="5 6">FF011L</strain>
    </source>
</reference>
<evidence type="ECO:0000313" key="5">
    <source>
        <dbReference type="EMBL" id="QDS95528.1"/>
    </source>
</evidence>
<dbReference type="KEGG" id="rml:FF011L_43250"/>
<dbReference type="InterPro" id="IPR027417">
    <property type="entry name" value="P-loop_NTPase"/>
</dbReference>
<dbReference type="EMBL" id="CP036262">
    <property type="protein sequence ID" value="QDS95528.1"/>
    <property type="molecule type" value="Genomic_DNA"/>
</dbReference>
<dbReference type="SUPFAM" id="SSF52540">
    <property type="entry name" value="P-loop containing nucleoside triphosphate hydrolases"/>
    <property type="match status" value="1"/>
</dbReference>
<dbReference type="SMART" id="SM00382">
    <property type="entry name" value="AAA"/>
    <property type="match status" value="1"/>
</dbReference>
<dbReference type="OrthoDB" id="244550at2"/>
<evidence type="ECO:0000256" key="3">
    <source>
        <dbReference type="ARBA" id="ARBA00022840"/>
    </source>
</evidence>
<keyword evidence="3" id="KW-0067">ATP-binding</keyword>
<organism evidence="5 6">
    <name type="scientific">Roseimaritima multifibrata</name>
    <dbReference type="NCBI Taxonomy" id="1930274"/>
    <lineage>
        <taxon>Bacteria</taxon>
        <taxon>Pseudomonadati</taxon>
        <taxon>Planctomycetota</taxon>
        <taxon>Planctomycetia</taxon>
        <taxon>Pirellulales</taxon>
        <taxon>Pirellulaceae</taxon>
        <taxon>Roseimaritima</taxon>
    </lineage>
</organism>
<gene>
    <name evidence="5" type="primary">gspE</name>
    <name evidence="5" type="ORF">FF011L_43250</name>
</gene>
<dbReference type="AlphaFoldDB" id="A0A517MKW4"/>
<dbReference type="InterPro" id="IPR001482">
    <property type="entry name" value="T2SS/T4SS_dom"/>
</dbReference>
<protein>
    <submittedName>
        <fullName evidence="5">Type II secretion system protein E</fullName>
    </submittedName>
</protein>
<sequence>MSFDFDSLAPDSDQYAVELVDAILDQGWQQGASDIHLHPRSDSWEILFRIDGALVPIATVPKSSRTDPSARLMVLAGLPTYKVGQPLEGRIDLSIDARDMRVGLFPTLYGQRAVIRLFRAEAQLHELATLGLGEEVTSTLAALTTETEGAILLTGPAGSGKTTTLYACLRAIVGRPVRRSVLTIEDPPESVLAGVSQSQIDAASGMSLAAALRSAVRQDPEVLLVSEIRDPETAEAALQASLTGHLVFSSLHAPDTATAVQRLVQMGLPPYLIRSGVRALCSQRLLRKRCVECRDVPLIRSGENGLRECPECLGVGYHGRVAIAELMVLDGDDAVGNVVGALLEGTVPANQIGQAAADAGMVTLAQRAWQLVEEGITDEAELYRVLGRRGIRH</sequence>
<keyword evidence="6" id="KW-1185">Reference proteome</keyword>
<name>A0A517MKW4_9BACT</name>
<dbReference type="Gene3D" id="3.30.450.90">
    <property type="match status" value="1"/>
</dbReference>
<dbReference type="RefSeq" id="WP_145353712.1">
    <property type="nucleotide sequence ID" value="NZ_CP036262.1"/>
</dbReference>
<evidence type="ECO:0000259" key="4">
    <source>
        <dbReference type="SMART" id="SM00382"/>
    </source>
</evidence>
<keyword evidence="2" id="KW-0547">Nucleotide-binding</keyword>
<feature type="domain" description="AAA+ ATPase" evidence="4">
    <location>
        <begin position="147"/>
        <end position="270"/>
    </location>
</feature>
<dbReference type="PANTHER" id="PTHR30258:SF2">
    <property type="entry name" value="COMG OPERON PROTEIN 1"/>
    <property type="match status" value="1"/>
</dbReference>
<dbReference type="GO" id="GO:0005524">
    <property type="term" value="F:ATP binding"/>
    <property type="evidence" value="ECO:0007669"/>
    <property type="project" value="UniProtKB-KW"/>
</dbReference>